<reference evidence="2" key="1">
    <citation type="journal article" date="2022" name="bioRxiv">
        <title>Sequencing and chromosome-scale assembly of the giantPleurodeles waltlgenome.</title>
        <authorList>
            <person name="Brown T."/>
            <person name="Elewa A."/>
            <person name="Iarovenko S."/>
            <person name="Subramanian E."/>
            <person name="Araus A.J."/>
            <person name="Petzold A."/>
            <person name="Susuki M."/>
            <person name="Suzuki K.-i.T."/>
            <person name="Hayashi T."/>
            <person name="Toyoda A."/>
            <person name="Oliveira C."/>
            <person name="Osipova E."/>
            <person name="Leigh N.D."/>
            <person name="Simon A."/>
            <person name="Yun M.H."/>
        </authorList>
    </citation>
    <scope>NUCLEOTIDE SEQUENCE</scope>
    <source>
        <strain evidence="2">20211129_DDA</strain>
        <tissue evidence="2">Liver</tissue>
    </source>
</reference>
<proteinExistence type="predicted"/>
<feature type="compositionally biased region" description="Pro residues" evidence="1">
    <location>
        <begin position="60"/>
        <end position="70"/>
    </location>
</feature>
<evidence type="ECO:0000313" key="3">
    <source>
        <dbReference type="Proteomes" id="UP001066276"/>
    </source>
</evidence>
<feature type="compositionally biased region" description="Basic residues" evidence="1">
    <location>
        <begin position="97"/>
        <end position="110"/>
    </location>
</feature>
<dbReference type="EMBL" id="JANPWB010000004">
    <property type="protein sequence ID" value="KAJ1192519.1"/>
    <property type="molecule type" value="Genomic_DNA"/>
</dbReference>
<name>A0AAV7UX68_PLEWA</name>
<feature type="region of interest" description="Disordered" evidence="1">
    <location>
        <begin position="1"/>
        <end position="140"/>
    </location>
</feature>
<protein>
    <submittedName>
        <fullName evidence="2">Uncharacterized protein</fullName>
    </submittedName>
</protein>
<dbReference type="Proteomes" id="UP001066276">
    <property type="component" value="Chromosome 2_2"/>
</dbReference>
<accession>A0AAV7UX68</accession>
<dbReference type="AlphaFoldDB" id="A0AAV7UX68"/>
<comment type="caution">
    <text evidence="2">The sequence shown here is derived from an EMBL/GenBank/DDBJ whole genome shotgun (WGS) entry which is preliminary data.</text>
</comment>
<gene>
    <name evidence="2" type="ORF">NDU88_001826</name>
</gene>
<feature type="compositionally biased region" description="Polar residues" evidence="1">
    <location>
        <begin position="33"/>
        <end position="47"/>
    </location>
</feature>
<organism evidence="2 3">
    <name type="scientific">Pleurodeles waltl</name>
    <name type="common">Iberian ribbed newt</name>
    <dbReference type="NCBI Taxonomy" id="8319"/>
    <lineage>
        <taxon>Eukaryota</taxon>
        <taxon>Metazoa</taxon>
        <taxon>Chordata</taxon>
        <taxon>Craniata</taxon>
        <taxon>Vertebrata</taxon>
        <taxon>Euteleostomi</taxon>
        <taxon>Amphibia</taxon>
        <taxon>Batrachia</taxon>
        <taxon>Caudata</taxon>
        <taxon>Salamandroidea</taxon>
        <taxon>Salamandridae</taxon>
        <taxon>Pleurodelinae</taxon>
        <taxon>Pleurodeles</taxon>
    </lineage>
</organism>
<feature type="compositionally biased region" description="Basic residues" evidence="1">
    <location>
        <begin position="131"/>
        <end position="140"/>
    </location>
</feature>
<keyword evidence="3" id="KW-1185">Reference proteome</keyword>
<evidence type="ECO:0000313" key="2">
    <source>
        <dbReference type="EMBL" id="KAJ1192519.1"/>
    </source>
</evidence>
<evidence type="ECO:0000256" key="1">
    <source>
        <dbReference type="SAM" id="MobiDB-lite"/>
    </source>
</evidence>
<sequence length="140" mass="14525">MPSSSPLTGSLALRTPQLHHPQSRTRGCVLNQAGVTVSSPLGSTSSLAPGRSTPGVRTPHPVPQAPPPASKPVEGSARSRAGTGPVQQSSSGPTRPRPPHYHQQRGRALKRGAGPAKRPSSSNVPEQVSPKGHRVSTRPQ</sequence>